<feature type="compositionally biased region" description="Basic residues" evidence="1">
    <location>
        <begin position="10"/>
        <end position="24"/>
    </location>
</feature>
<gene>
    <name evidence="2" type="ORF">EV356DRAFT_311119</name>
</gene>
<sequence length="476" mass="53360">MNFACGFRMPSKKRKINRRSHTTHHAWEDESQGLKERPRAGVPAVANAIASSVAAFSHWTEWPRHEQDIHPAHRVKPSSSMATQSSFQTTNSSDSTGGTSATVAAPLLPERKRTVQSPERVSPPPVHPAIRPLHRGRSTPTPTARYIPISTMYSSPGLKVGQPLPPVPEASSITDPHSTSLPYVNPAYAAFHARREGKALEYGDTSTEILCEPDEDQLTIVSESDFNPGSIIVQHPSREEEQERRVSVLRRPPGPRIARLPNQDVDWETLQMKPLPPYPLSARNLATVPCGEPLIAPAFDPQNPPKRSEVEGLRYLNEEYALYWEQPDVGAPVRPQRRASVEWGKRQDRLRRVLAGEREQRTPPGRRVRRSWSDWVLDRRSQVADQMVEEEDEREEPIILQPTVYVPPTSKQKGKAPIRSREESLASEPDWPLPSPLPRIPPPSPLLPPPLTARKSPVEEFERRKSDSKGSKSGEA</sequence>
<evidence type="ECO:0000256" key="1">
    <source>
        <dbReference type="SAM" id="MobiDB-lite"/>
    </source>
</evidence>
<evidence type="ECO:0000313" key="2">
    <source>
        <dbReference type="EMBL" id="KAF2231187.1"/>
    </source>
</evidence>
<feature type="region of interest" description="Disordered" evidence="1">
    <location>
        <begin position="236"/>
        <end position="255"/>
    </location>
</feature>
<proteinExistence type="predicted"/>
<feature type="region of interest" description="Disordered" evidence="1">
    <location>
        <begin position="64"/>
        <end position="142"/>
    </location>
</feature>
<feature type="region of interest" description="Disordered" evidence="1">
    <location>
        <begin position="1"/>
        <end position="41"/>
    </location>
</feature>
<evidence type="ECO:0000313" key="3">
    <source>
        <dbReference type="Proteomes" id="UP000800092"/>
    </source>
</evidence>
<dbReference type="EMBL" id="ML991830">
    <property type="protein sequence ID" value="KAF2231187.1"/>
    <property type="molecule type" value="Genomic_DNA"/>
</dbReference>
<reference evidence="2" key="1">
    <citation type="journal article" date="2020" name="Stud. Mycol.">
        <title>101 Dothideomycetes genomes: a test case for predicting lifestyles and emergence of pathogens.</title>
        <authorList>
            <person name="Haridas S."/>
            <person name="Albert R."/>
            <person name="Binder M."/>
            <person name="Bloem J."/>
            <person name="Labutti K."/>
            <person name="Salamov A."/>
            <person name="Andreopoulos B."/>
            <person name="Baker S."/>
            <person name="Barry K."/>
            <person name="Bills G."/>
            <person name="Bluhm B."/>
            <person name="Cannon C."/>
            <person name="Castanera R."/>
            <person name="Culley D."/>
            <person name="Daum C."/>
            <person name="Ezra D."/>
            <person name="Gonzalez J."/>
            <person name="Henrissat B."/>
            <person name="Kuo A."/>
            <person name="Liang C."/>
            <person name="Lipzen A."/>
            <person name="Lutzoni F."/>
            <person name="Magnuson J."/>
            <person name="Mondo S."/>
            <person name="Nolan M."/>
            <person name="Ohm R."/>
            <person name="Pangilinan J."/>
            <person name="Park H.-J."/>
            <person name="Ramirez L."/>
            <person name="Alfaro M."/>
            <person name="Sun H."/>
            <person name="Tritt A."/>
            <person name="Yoshinaga Y."/>
            <person name="Zwiers L.-H."/>
            <person name="Turgeon B."/>
            <person name="Goodwin S."/>
            <person name="Spatafora J."/>
            <person name="Crous P."/>
            <person name="Grigoriev I."/>
        </authorList>
    </citation>
    <scope>NUCLEOTIDE SEQUENCE</scope>
    <source>
        <strain evidence="2">Tuck. ex Michener</strain>
    </source>
</reference>
<feature type="compositionally biased region" description="Basic and acidic residues" evidence="1">
    <location>
        <begin position="25"/>
        <end position="39"/>
    </location>
</feature>
<feature type="compositionally biased region" description="Low complexity" evidence="1">
    <location>
        <begin position="89"/>
        <end position="102"/>
    </location>
</feature>
<feature type="compositionally biased region" description="Pro residues" evidence="1">
    <location>
        <begin position="431"/>
        <end position="451"/>
    </location>
</feature>
<organism evidence="2 3">
    <name type="scientific">Viridothelium virens</name>
    <name type="common">Speckled blister lichen</name>
    <name type="synonym">Trypethelium virens</name>
    <dbReference type="NCBI Taxonomy" id="1048519"/>
    <lineage>
        <taxon>Eukaryota</taxon>
        <taxon>Fungi</taxon>
        <taxon>Dikarya</taxon>
        <taxon>Ascomycota</taxon>
        <taxon>Pezizomycotina</taxon>
        <taxon>Dothideomycetes</taxon>
        <taxon>Dothideomycetes incertae sedis</taxon>
        <taxon>Trypetheliales</taxon>
        <taxon>Trypetheliaceae</taxon>
        <taxon>Viridothelium</taxon>
    </lineage>
</organism>
<feature type="compositionally biased region" description="Basic and acidic residues" evidence="1">
    <location>
        <begin position="456"/>
        <end position="476"/>
    </location>
</feature>
<feature type="compositionally biased region" description="Polar residues" evidence="1">
    <location>
        <begin position="77"/>
        <end position="88"/>
    </location>
</feature>
<dbReference type="AlphaFoldDB" id="A0A6A6GZY7"/>
<dbReference type="Proteomes" id="UP000800092">
    <property type="component" value="Unassembled WGS sequence"/>
</dbReference>
<feature type="compositionally biased region" description="Basic and acidic residues" evidence="1">
    <location>
        <begin position="236"/>
        <end position="246"/>
    </location>
</feature>
<feature type="region of interest" description="Disordered" evidence="1">
    <location>
        <begin position="382"/>
        <end position="476"/>
    </location>
</feature>
<name>A0A6A6GZY7_VIRVR</name>
<protein>
    <submittedName>
        <fullName evidence="2">Uncharacterized protein</fullName>
    </submittedName>
</protein>
<keyword evidence="3" id="KW-1185">Reference proteome</keyword>
<accession>A0A6A6GZY7</accession>